<evidence type="ECO:0000313" key="1">
    <source>
        <dbReference type="EMBL" id="MFF4776797.1"/>
    </source>
</evidence>
<name>A0ABW6VFA3_MICFU</name>
<proteinExistence type="predicted"/>
<sequence>MELSPELRNRLAELRCDLLWGRLSGSAPETGWLACELIEAGLDSPAVWELAGYTLSIGSMTDVEPLVREVLAESGFPPIDVQRPPWEVARDVAQGVAEGTLPIGKGADFLILELRDKCDGPEEIFRLMGLIDDWEAAQATPPSDDELRGQARKVANAATDRLEAMNDQGS</sequence>
<dbReference type="EMBL" id="JBIAXI010000019">
    <property type="protein sequence ID" value="MFF4776797.1"/>
    <property type="molecule type" value="Genomic_DNA"/>
</dbReference>
<dbReference type="Proteomes" id="UP001602119">
    <property type="component" value="Unassembled WGS sequence"/>
</dbReference>
<organism evidence="1 2">
    <name type="scientific">Microtetraspora fusca</name>
    <dbReference type="NCBI Taxonomy" id="1997"/>
    <lineage>
        <taxon>Bacteria</taxon>
        <taxon>Bacillati</taxon>
        <taxon>Actinomycetota</taxon>
        <taxon>Actinomycetes</taxon>
        <taxon>Streptosporangiales</taxon>
        <taxon>Streptosporangiaceae</taxon>
        <taxon>Microtetraspora</taxon>
    </lineage>
</organism>
<protein>
    <submittedName>
        <fullName evidence="1">Uncharacterized protein</fullName>
    </submittedName>
</protein>
<dbReference type="RefSeq" id="WP_387345212.1">
    <property type="nucleotide sequence ID" value="NZ_JBIAXI010000019.1"/>
</dbReference>
<gene>
    <name evidence="1" type="ORF">ACFY05_28440</name>
</gene>
<reference evidence="1 2" key="1">
    <citation type="submission" date="2024-10" db="EMBL/GenBank/DDBJ databases">
        <title>The Natural Products Discovery Center: Release of the First 8490 Sequenced Strains for Exploring Actinobacteria Biosynthetic Diversity.</title>
        <authorList>
            <person name="Kalkreuter E."/>
            <person name="Kautsar S.A."/>
            <person name="Yang D."/>
            <person name="Bader C.D."/>
            <person name="Teijaro C.N."/>
            <person name="Fluegel L."/>
            <person name="Davis C.M."/>
            <person name="Simpson J.R."/>
            <person name="Lauterbach L."/>
            <person name="Steele A.D."/>
            <person name="Gui C."/>
            <person name="Meng S."/>
            <person name="Li G."/>
            <person name="Viehrig K."/>
            <person name="Ye F."/>
            <person name="Su P."/>
            <person name="Kiefer A.F."/>
            <person name="Nichols A."/>
            <person name="Cepeda A.J."/>
            <person name="Yan W."/>
            <person name="Fan B."/>
            <person name="Jiang Y."/>
            <person name="Adhikari A."/>
            <person name="Zheng C.-J."/>
            <person name="Schuster L."/>
            <person name="Cowan T.M."/>
            <person name="Smanski M.J."/>
            <person name="Chevrette M.G."/>
            <person name="De Carvalho L.P.S."/>
            <person name="Shen B."/>
        </authorList>
    </citation>
    <scope>NUCLEOTIDE SEQUENCE [LARGE SCALE GENOMIC DNA]</scope>
    <source>
        <strain evidence="1 2">NPDC001281</strain>
    </source>
</reference>
<comment type="caution">
    <text evidence="1">The sequence shown here is derived from an EMBL/GenBank/DDBJ whole genome shotgun (WGS) entry which is preliminary data.</text>
</comment>
<keyword evidence="2" id="KW-1185">Reference proteome</keyword>
<evidence type="ECO:0000313" key="2">
    <source>
        <dbReference type="Proteomes" id="UP001602119"/>
    </source>
</evidence>
<accession>A0ABW6VFA3</accession>